<keyword evidence="2" id="KW-1185">Reference proteome</keyword>
<dbReference type="RefSeq" id="WP_146992977.1">
    <property type="nucleotide sequence ID" value="NZ_VITY01000024.1"/>
</dbReference>
<dbReference type="AlphaFoldDB" id="A0A560KUL2"/>
<evidence type="ECO:0000313" key="1">
    <source>
        <dbReference type="EMBL" id="TWB86956.1"/>
    </source>
</evidence>
<dbReference type="EMBL" id="VITY01000024">
    <property type="protein sequence ID" value="TWB86956.1"/>
    <property type="molecule type" value="Genomic_DNA"/>
</dbReference>
<name>A0A560KUL2_9BRAD</name>
<reference evidence="1 2" key="1">
    <citation type="submission" date="2019-06" db="EMBL/GenBank/DDBJ databases">
        <title>Genomic Encyclopedia of Type Strains, Phase IV (KMG-V): Genome sequencing to study the core and pangenomes of soil and plant-associated prokaryotes.</title>
        <authorList>
            <person name="Whitman W."/>
        </authorList>
    </citation>
    <scope>NUCLEOTIDE SEQUENCE [LARGE SCALE GENOMIC DNA]</scope>
    <source>
        <strain evidence="1 2">BR 10355</strain>
    </source>
</reference>
<sequence length="220" mass="24173">MKRILLVTSMVLVAAFATYKFFYPTYTYRYRLTVNIEADGKLHSGSSVVEVTWYAHLLPALVSFSSELRGQAALVDLEGHGVMVATLTAEHWGAHDGNAGWSALWLVPRGFGVDDSIEGLSKLVNLRGKRELALDNLPRILWFSNPRDPTTARTILVDDIPSVLGPSARFAGASVEMTTDPLVTDIRQKLPWIDSYSGANTLYLPNHLGISDYMFVGAAS</sequence>
<organism evidence="1 2">
    <name type="scientific">Bradyrhizobium macuxiense</name>
    <dbReference type="NCBI Taxonomy" id="1755647"/>
    <lineage>
        <taxon>Bacteria</taxon>
        <taxon>Pseudomonadati</taxon>
        <taxon>Pseudomonadota</taxon>
        <taxon>Alphaproteobacteria</taxon>
        <taxon>Hyphomicrobiales</taxon>
        <taxon>Nitrobacteraceae</taxon>
        <taxon>Bradyrhizobium</taxon>
    </lineage>
</organism>
<accession>A0A560KUL2</accession>
<proteinExistence type="predicted"/>
<comment type="caution">
    <text evidence="1">The sequence shown here is derived from an EMBL/GenBank/DDBJ whole genome shotgun (WGS) entry which is preliminary data.</text>
</comment>
<dbReference type="Proteomes" id="UP000321304">
    <property type="component" value="Unassembled WGS sequence"/>
</dbReference>
<evidence type="ECO:0000313" key="2">
    <source>
        <dbReference type="Proteomes" id="UP000321304"/>
    </source>
</evidence>
<dbReference type="OrthoDB" id="7428686at2"/>
<protein>
    <submittedName>
        <fullName evidence="1">Uncharacterized protein</fullName>
    </submittedName>
</protein>
<gene>
    <name evidence="1" type="ORF">FBZ93_1242</name>
</gene>